<accession>M8BFL2</accession>
<keyword evidence="2" id="KW-0809">Transit peptide</keyword>
<dbReference type="NCBIfam" id="TIGR00756">
    <property type="entry name" value="PPR"/>
    <property type="match status" value="9"/>
</dbReference>
<protein>
    <recommendedName>
        <fullName evidence="4">Pentacotripeptide-repeat region of PRORP domain-containing protein</fullName>
    </recommendedName>
</protein>
<dbReference type="Pfam" id="PF13812">
    <property type="entry name" value="PPR_3"/>
    <property type="match status" value="1"/>
</dbReference>
<evidence type="ECO:0008006" key="4">
    <source>
        <dbReference type="Google" id="ProtNLM"/>
    </source>
</evidence>
<dbReference type="InterPro" id="IPR002885">
    <property type="entry name" value="PPR_rpt"/>
</dbReference>
<dbReference type="AlphaFoldDB" id="M8BFL2"/>
<dbReference type="PANTHER" id="PTHR47932:SF44">
    <property type="entry name" value="MIOREX COMPLEX COMPONENT 1"/>
    <property type="match status" value="1"/>
</dbReference>
<dbReference type="InterPro" id="IPR011990">
    <property type="entry name" value="TPR-like_helical_dom_sf"/>
</dbReference>
<dbReference type="Pfam" id="PF13041">
    <property type="entry name" value="PPR_2"/>
    <property type="match status" value="4"/>
</dbReference>
<reference evidence="3" key="1">
    <citation type="submission" date="2015-06" db="UniProtKB">
        <authorList>
            <consortium name="EnsemblPlants"/>
        </authorList>
    </citation>
    <scope>IDENTIFICATION</scope>
</reference>
<sequence length="687" mass="76852">MSRRVVPVGRRILEQNIKDRYRTGHIGTEDALHLFDELLQVAQPSSIAAINCLLTVVGRHCPALGVSLFNRVARTKVPLQSVTYGILVNCCCGAGCLDLGFAAMGNIIKMGFMKEFIVAFSHLLKAICAENKTSYAMDIVLRIMPMFNCVPNIFSYNILFKGLCNKKRSQEALELIQVMVEHGGSCQPNVVTYSTVIDGLLTEGEVNKAYSLFCEMLQRGISPNVVTCSSIISGMCKLHAMDKAEEVLQQMFERRILPDVATYTSLIHGYYSLGQCKEVDWILQEMSRNGVQPDIVTYNIQMDYLCKSGRCAEARKIFDSMVGLGQKPDVTTYNVLLHGYAMERSFHDMNCLIELMDDNGISPDHYGYNILISAYAKEKMVDESARIWVTVPPVPDASYSQMVVHKLHAMDKAKEVLQQMLDRRILPDAATYNSLIHGYYLLGQCEEVDRIFKEMSRNGVQPNVVTYTIQMDYLCKSGRCAEARKIFDSMISLGQKPDVYTYSILLHGYAMEKSFHDMHCLIDLMVENGIAPNHHVYNILISACAQEEMQGLNPDAVNYGAAVNLLSKIGRMDDAMSQFNQMITEGLMIQKLIEEGSLQESDDLFLSMEKNGCAADSRMLNAIVRSLLQKGDVPRAGTYLSKIDERSFTLEGSTATLLTALASGGRGQEYKELLPEKYHSFLEQGID</sequence>
<organism evidence="3">
    <name type="scientific">Aegilops tauschii</name>
    <name type="common">Tausch's goatgrass</name>
    <name type="synonym">Aegilops squarrosa</name>
    <dbReference type="NCBI Taxonomy" id="37682"/>
    <lineage>
        <taxon>Eukaryota</taxon>
        <taxon>Viridiplantae</taxon>
        <taxon>Streptophyta</taxon>
        <taxon>Embryophyta</taxon>
        <taxon>Tracheophyta</taxon>
        <taxon>Spermatophyta</taxon>
        <taxon>Magnoliopsida</taxon>
        <taxon>Liliopsida</taxon>
        <taxon>Poales</taxon>
        <taxon>Poaceae</taxon>
        <taxon>BOP clade</taxon>
        <taxon>Pooideae</taxon>
        <taxon>Triticodae</taxon>
        <taxon>Triticeae</taxon>
        <taxon>Triticinae</taxon>
        <taxon>Aegilops</taxon>
    </lineage>
</organism>
<evidence type="ECO:0000256" key="2">
    <source>
        <dbReference type="ARBA" id="ARBA00022946"/>
    </source>
</evidence>
<dbReference type="EnsemblPlants" id="EMT05528">
    <property type="protein sequence ID" value="EMT05528"/>
    <property type="gene ID" value="F775_15594"/>
</dbReference>
<dbReference type="PANTHER" id="PTHR47932">
    <property type="entry name" value="ATPASE EXPRESSION PROTEIN 3"/>
    <property type="match status" value="1"/>
</dbReference>
<dbReference type="Pfam" id="PF01535">
    <property type="entry name" value="PPR"/>
    <property type="match status" value="5"/>
</dbReference>
<dbReference type="Gene3D" id="1.25.40.10">
    <property type="entry name" value="Tetratricopeptide repeat domain"/>
    <property type="match status" value="5"/>
</dbReference>
<evidence type="ECO:0000256" key="1">
    <source>
        <dbReference type="ARBA" id="ARBA00022737"/>
    </source>
</evidence>
<keyword evidence="1" id="KW-0677">Repeat</keyword>
<evidence type="ECO:0000313" key="3">
    <source>
        <dbReference type="EnsemblPlants" id="EMT05528"/>
    </source>
</evidence>
<dbReference type="PROSITE" id="PS51375">
    <property type="entry name" value="PPR"/>
    <property type="match status" value="10"/>
</dbReference>
<proteinExistence type="predicted"/>
<name>M8BFL2_AEGTA</name>